<dbReference type="GO" id="GO:0016491">
    <property type="term" value="F:oxidoreductase activity"/>
    <property type="evidence" value="ECO:0007669"/>
    <property type="project" value="UniProtKB-KW"/>
</dbReference>
<proteinExistence type="inferred from homology"/>
<evidence type="ECO:0000256" key="2">
    <source>
        <dbReference type="ARBA" id="ARBA00023002"/>
    </source>
</evidence>
<keyword evidence="2" id="KW-0560">Oxidoreductase</keyword>
<dbReference type="Pfam" id="PF02615">
    <property type="entry name" value="Ldh_2"/>
    <property type="match status" value="1"/>
</dbReference>
<accession>A0A383CSE6</accession>
<evidence type="ECO:0000256" key="1">
    <source>
        <dbReference type="ARBA" id="ARBA00006056"/>
    </source>
</evidence>
<dbReference type="InterPro" id="IPR003767">
    <property type="entry name" value="Malate/L-lactate_DH-like"/>
</dbReference>
<organism evidence="3">
    <name type="scientific">marine metagenome</name>
    <dbReference type="NCBI Taxonomy" id="408172"/>
    <lineage>
        <taxon>unclassified sequences</taxon>
        <taxon>metagenomes</taxon>
        <taxon>ecological metagenomes</taxon>
    </lineage>
</organism>
<dbReference type="AlphaFoldDB" id="A0A383CSE6"/>
<dbReference type="InterPro" id="IPR043144">
    <property type="entry name" value="Mal/L-sulf/L-lact_DH-like_ah"/>
</dbReference>
<evidence type="ECO:0008006" key="4">
    <source>
        <dbReference type="Google" id="ProtNLM"/>
    </source>
</evidence>
<comment type="similarity">
    <text evidence="1">Belongs to the LDH2/MDH2 oxidoreductase family.</text>
</comment>
<gene>
    <name evidence="3" type="ORF">METZ01_LOCUS488131</name>
</gene>
<reference evidence="3" key="1">
    <citation type="submission" date="2018-05" db="EMBL/GenBank/DDBJ databases">
        <authorList>
            <person name="Lanie J.A."/>
            <person name="Ng W.-L."/>
            <person name="Kazmierczak K.M."/>
            <person name="Andrzejewski T.M."/>
            <person name="Davidsen T.M."/>
            <person name="Wayne K.J."/>
            <person name="Tettelin H."/>
            <person name="Glass J.I."/>
            <person name="Rusch D."/>
            <person name="Podicherti R."/>
            <person name="Tsui H.-C.T."/>
            <person name="Winkler M.E."/>
        </authorList>
    </citation>
    <scope>NUCLEOTIDE SEQUENCE</scope>
</reference>
<sequence length="154" mass="16659">MAGDLDPEEVVIVDADRMEQFMVDVFTKMGLTESSAREASEVLVAADIYGVESHGAPRFPNYINRLRSEAVKSNPQIRIVRELPSIATIDGDNGLGMVVGRQAMNMAIEKARNTGAGFVSVRNSNHYGIAGFYARMALEHDMIGFSMTNTGSGG</sequence>
<name>A0A383CSE6_9ZZZZ</name>
<dbReference type="EMBL" id="UINC01211399">
    <property type="protein sequence ID" value="SVE35277.1"/>
    <property type="molecule type" value="Genomic_DNA"/>
</dbReference>
<dbReference type="InterPro" id="IPR036111">
    <property type="entry name" value="Mal/L-sulfo/L-lacto_DH-like_sf"/>
</dbReference>
<protein>
    <recommendedName>
        <fullName evidence="4">Malate dehydrogenase</fullName>
    </recommendedName>
</protein>
<dbReference type="InterPro" id="IPR043143">
    <property type="entry name" value="Mal/L-sulf/L-lact_DH-like_NADP"/>
</dbReference>
<dbReference type="PANTHER" id="PTHR11091:SF0">
    <property type="entry name" value="MALATE DEHYDROGENASE"/>
    <property type="match status" value="1"/>
</dbReference>
<dbReference type="PANTHER" id="PTHR11091">
    <property type="entry name" value="OXIDOREDUCTASE-RELATED"/>
    <property type="match status" value="1"/>
</dbReference>
<dbReference type="Gene3D" id="3.30.1370.60">
    <property type="entry name" value="Hypothetical oxidoreductase yiak, domain 2"/>
    <property type="match status" value="1"/>
</dbReference>
<feature type="non-terminal residue" evidence="3">
    <location>
        <position position="154"/>
    </location>
</feature>
<dbReference type="SUPFAM" id="SSF89733">
    <property type="entry name" value="L-sulfolactate dehydrogenase-like"/>
    <property type="match status" value="1"/>
</dbReference>
<dbReference type="Gene3D" id="1.10.1530.10">
    <property type="match status" value="1"/>
</dbReference>
<evidence type="ECO:0000313" key="3">
    <source>
        <dbReference type="EMBL" id="SVE35277.1"/>
    </source>
</evidence>